<keyword evidence="1" id="KW-0812">Transmembrane</keyword>
<dbReference type="RefSeq" id="WP_188254319.1">
    <property type="nucleotide sequence ID" value="NZ_JABVCF010000004.1"/>
</dbReference>
<proteinExistence type="predicted"/>
<reference evidence="2" key="1">
    <citation type="submission" date="2021-04" db="EMBL/GenBank/DDBJ databases">
        <title>Pseudaminobacter soli sp. nov., isolated from paddy soil contaminated by heavy metals.</title>
        <authorList>
            <person name="Zhang K."/>
        </authorList>
    </citation>
    <scope>NUCLEOTIDE SEQUENCE</scope>
    <source>
        <strain evidence="2">19-2017</strain>
    </source>
</reference>
<evidence type="ECO:0000256" key="1">
    <source>
        <dbReference type="SAM" id="Phobius"/>
    </source>
</evidence>
<evidence type="ECO:0000313" key="3">
    <source>
        <dbReference type="Proteomes" id="UP000680348"/>
    </source>
</evidence>
<sequence length="55" mass="6273">MNAFFALAFWLTMLASWLTHFYVSIVDDRIALLFLGTFVPPIGWLHGLGVWVGLF</sequence>
<keyword evidence="1" id="KW-0472">Membrane</keyword>
<evidence type="ECO:0000313" key="2">
    <source>
        <dbReference type="EMBL" id="MBS3648755.1"/>
    </source>
</evidence>
<keyword evidence="3" id="KW-1185">Reference proteome</keyword>
<protein>
    <submittedName>
        <fullName evidence="2">Uncharacterized protein</fullName>
    </submittedName>
</protein>
<organism evidence="2 3">
    <name type="scientific">Pseudaminobacter soli</name>
    <name type="common">ex Zhang et al. 2022</name>
    <dbReference type="NCBI Taxonomy" id="2831468"/>
    <lineage>
        <taxon>Bacteria</taxon>
        <taxon>Pseudomonadati</taxon>
        <taxon>Pseudomonadota</taxon>
        <taxon>Alphaproteobacteria</taxon>
        <taxon>Hyphomicrobiales</taxon>
        <taxon>Phyllobacteriaceae</taxon>
        <taxon>Pseudaminobacter</taxon>
    </lineage>
</organism>
<dbReference type="EMBL" id="JAGWCR010000004">
    <property type="protein sequence ID" value="MBS3648755.1"/>
    <property type="molecule type" value="Genomic_DNA"/>
</dbReference>
<feature type="transmembrane region" description="Helical" evidence="1">
    <location>
        <begin position="31"/>
        <end position="54"/>
    </location>
</feature>
<keyword evidence="1" id="KW-1133">Transmembrane helix</keyword>
<comment type="caution">
    <text evidence="2">The sequence shown here is derived from an EMBL/GenBank/DDBJ whole genome shotgun (WGS) entry which is preliminary data.</text>
</comment>
<name>A0A942I7V3_9HYPH</name>
<accession>A0A942I7V3</accession>
<dbReference type="Proteomes" id="UP000680348">
    <property type="component" value="Unassembled WGS sequence"/>
</dbReference>
<dbReference type="AlphaFoldDB" id="A0A942I7V3"/>
<gene>
    <name evidence="2" type="ORF">KEU06_08950</name>
</gene>